<evidence type="ECO:0000313" key="2">
    <source>
        <dbReference type="Proteomes" id="UP000177798"/>
    </source>
</evidence>
<accession>A0A1D9QBJ1</accession>
<dbReference type="AlphaFoldDB" id="A0A1D9QBJ1"/>
<dbReference type="OrthoDB" id="1577640at2759"/>
<reference evidence="2" key="1">
    <citation type="journal article" date="2017" name="Genome Biol. Evol.">
        <title>The complete genome sequence of the phytopathogenic fungus Sclerotinia sclerotiorum reveals insights into the genome architecture of broad host range pathogens.</title>
        <authorList>
            <person name="Derbyshire M."/>
            <person name="Denton-Giles M."/>
            <person name="Hegedus D."/>
            <person name="Seifbarghy S."/>
            <person name="Rollins J."/>
            <person name="van Kan J."/>
            <person name="Seidl M.F."/>
            <person name="Faino L."/>
            <person name="Mbengue M."/>
            <person name="Navaud O."/>
            <person name="Raffaele S."/>
            <person name="Hammond-Kosack K."/>
            <person name="Heard S."/>
            <person name="Oliver R."/>
        </authorList>
    </citation>
    <scope>NUCLEOTIDE SEQUENCE [LARGE SCALE GENOMIC DNA]</scope>
    <source>
        <strain evidence="2">ATCC 18683 / 1980 / Ss-1</strain>
    </source>
</reference>
<dbReference type="Proteomes" id="UP000177798">
    <property type="component" value="Chromosome 8"/>
</dbReference>
<organism evidence="1 2">
    <name type="scientific">Sclerotinia sclerotiorum (strain ATCC 18683 / 1980 / Ss-1)</name>
    <name type="common">White mold</name>
    <name type="synonym">Whetzelinia sclerotiorum</name>
    <dbReference type="NCBI Taxonomy" id="665079"/>
    <lineage>
        <taxon>Eukaryota</taxon>
        <taxon>Fungi</taxon>
        <taxon>Dikarya</taxon>
        <taxon>Ascomycota</taxon>
        <taxon>Pezizomycotina</taxon>
        <taxon>Leotiomycetes</taxon>
        <taxon>Helotiales</taxon>
        <taxon>Sclerotiniaceae</taxon>
        <taxon>Sclerotinia</taxon>
    </lineage>
</organism>
<dbReference type="EMBL" id="CP017821">
    <property type="protein sequence ID" value="APA11973.1"/>
    <property type="molecule type" value="Genomic_DNA"/>
</dbReference>
<protein>
    <submittedName>
        <fullName evidence="1">Uncharacterized protein</fullName>
    </submittedName>
</protein>
<name>A0A1D9QBJ1_SCLS1</name>
<sequence>MAEGALGIASNYISKQGYHDSRTRLVGWKESLPLALDMALLIFMSTNTKPFKALETKMAAVEGKISIDLQVVNTRLKELLTPEPVNGKDTQIITQKEE</sequence>
<proteinExistence type="predicted"/>
<dbReference type="VEuPathDB" id="FungiDB:sscle_08g067430"/>
<evidence type="ECO:0000313" key="1">
    <source>
        <dbReference type="EMBL" id="APA11973.1"/>
    </source>
</evidence>
<gene>
    <name evidence="1" type="ORF">sscle_08g067430</name>
</gene>